<evidence type="ECO:0000313" key="2">
    <source>
        <dbReference type="EMBL" id="CAF1423650.1"/>
    </source>
</evidence>
<comment type="caution">
    <text evidence="1">The sequence shown here is derived from an EMBL/GenBank/DDBJ whole genome shotgun (WGS) entry which is preliminary data.</text>
</comment>
<protein>
    <submittedName>
        <fullName evidence="1">Uncharacterized protein</fullName>
    </submittedName>
</protein>
<dbReference type="Proteomes" id="UP000663829">
    <property type="component" value="Unassembled WGS sequence"/>
</dbReference>
<evidence type="ECO:0000313" key="1">
    <source>
        <dbReference type="EMBL" id="CAF1350891.1"/>
    </source>
</evidence>
<dbReference type="Proteomes" id="UP000677228">
    <property type="component" value="Unassembled WGS sequence"/>
</dbReference>
<accession>A0A815HHP3</accession>
<proteinExistence type="predicted"/>
<name>A0A815HHP3_9BILA</name>
<dbReference type="EMBL" id="CAJNOK010027640">
    <property type="protein sequence ID" value="CAF1423650.1"/>
    <property type="molecule type" value="Genomic_DNA"/>
</dbReference>
<evidence type="ECO:0000313" key="3">
    <source>
        <dbReference type="EMBL" id="CAF4220777.1"/>
    </source>
</evidence>
<gene>
    <name evidence="1" type="ORF">GPM918_LOCUS30903</name>
    <name evidence="2" type="ORF">OVA965_LOCUS33778</name>
    <name evidence="3" type="ORF">SRO942_LOCUS31533</name>
    <name evidence="4" type="ORF">TMI583_LOCUS34678</name>
</gene>
<reference evidence="1" key="1">
    <citation type="submission" date="2021-02" db="EMBL/GenBank/DDBJ databases">
        <authorList>
            <person name="Nowell W R."/>
        </authorList>
    </citation>
    <scope>NUCLEOTIDE SEQUENCE</scope>
</reference>
<evidence type="ECO:0000313" key="5">
    <source>
        <dbReference type="Proteomes" id="UP000663829"/>
    </source>
</evidence>
<keyword evidence="5" id="KW-1185">Reference proteome</keyword>
<dbReference type="EMBL" id="CAJOBA010049407">
    <property type="protein sequence ID" value="CAF4223532.1"/>
    <property type="molecule type" value="Genomic_DNA"/>
</dbReference>
<dbReference type="AlphaFoldDB" id="A0A815HHP3"/>
<dbReference type="EMBL" id="CAJNOQ010014902">
    <property type="protein sequence ID" value="CAF1350891.1"/>
    <property type="molecule type" value="Genomic_DNA"/>
</dbReference>
<organism evidence="1 5">
    <name type="scientific">Didymodactylos carnosus</name>
    <dbReference type="NCBI Taxonomy" id="1234261"/>
    <lineage>
        <taxon>Eukaryota</taxon>
        <taxon>Metazoa</taxon>
        <taxon>Spiralia</taxon>
        <taxon>Gnathifera</taxon>
        <taxon>Rotifera</taxon>
        <taxon>Eurotatoria</taxon>
        <taxon>Bdelloidea</taxon>
        <taxon>Philodinida</taxon>
        <taxon>Philodinidae</taxon>
        <taxon>Didymodactylos</taxon>
    </lineage>
</organism>
<evidence type="ECO:0000313" key="4">
    <source>
        <dbReference type="EMBL" id="CAF4223532.1"/>
    </source>
</evidence>
<dbReference type="EMBL" id="CAJOBC010064329">
    <property type="protein sequence ID" value="CAF4220777.1"/>
    <property type="molecule type" value="Genomic_DNA"/>
</dbReference>
<sequence length="158" mass="18552">MTAPPHLMITIYDPKRQILTTDLSLGFNKSMKLFNDIDLFHHYVLTSSNNKLFIVIPYDTAAELIDEFHVLRYIKYFYVFCDDLNLYDGSLHRFRKLRDVFQITELQSSQLVHDITVDSAKEAMRYQRLNLNTLALEKLQHVKTFLLKGFCSNENNGL</sequence>
<dbReference type="Proteomes" id="UP000682733">
    <property type="component" value="Unassembled WGS sequence"/>
</dbReference>
<dbReference type="Proteomes" id="UP000681722">
    <property type="component" value="Unassembled WGS sequence"/>
</dbReference>